<organism evidence="2 3">
    <name type="scientific">Favolaschia claudopus</name>
    <dbReference type="NCBI Taxonomy" id="2862362"/>
    <lineage>
        <taxon>Eukaryota</taxon>
        <taxon>Fungi</taxon>
        <taxon>Dikarya</taxon>
        <taxon>Basidiomycota</taxon>
        <taxon>Agaricomycotina</taxon>
        <taxon>Agaricomycetes</taxon>
        <taxon>Agaricomycetidae</taxon>
        <taxon>Agaricales</taxon>
        <taxon>Marasmiineae</taxon>
        <taxon>Mycenaceae</taxon>
        <taxon>Favolaschia</taxon>
    </lineage>
</organism>
<evidence type="ECO:0000313" key="2">
    <source>
        <dbReference type="EMBL" id="KAK7041125.1"/>
    </source>
</evidence>
<accession>A0AAW0CPN4</accession>
<evidence type="ECO:0000313" key="3">
    <source>
        <dbReference type="Proteomes" id="UP001362999"/>
    </source>
</evidence>
<protein>
    <submittedName>
        <fullName evidence="2">Uncharacterized protein</fullName>
    </submittedName>
</protein>
<dbReference type="AlphaFoldDB" id="A0AAW0CPN4"/>
<keyword evidence="3" id="KW-1185">Reference proteome</keyword>
<feature type="compositionally biased region" description="Low complexity" evidence="1">
    <location>
        <begin position="1"/>
        <end position="23"/>
    </location>
</feature>
<name>A0AAW0CPN4_9AGAR</name>
<gene>
    <name evidence="2" type="ORF">R3P38DRAFT_3179682</name>
</gene>
<proteinExistence type="predicted"/>
<dbReference type="Proteomes" id="UP001362999">
    <property type="component" value="Unassembled WGS sequence"/>
</dbReference>
<reference evidence="2 3" key="1">
    <citation type="journal article" date="2024" name="J Genomics">
        <title>Draft genome sequencing and assembly of Favolaschia claudopus CIRM-BRFM 2984 isolated from oak limbs.</title>
        <authorList>
            <person name="Navarro D."/>
            <person name="Drula E."/>
            <person name="Chaduli D."/>
            <person name="Cazenave R."/>
            <person name="Ahrendt S."/>
            <person name="Wang J."/>
            <person name="Lipzen A."/>
            <person name="Daum C."/>
            <person name="Barry K."/>
            <person name="Grigoriev I.V."/>
            <person name="Favel A."/>
            <person name="Rosso M.N."/>
            <person name="Martin F."/>
        </authorList>
    </citation>
    <scope>NUCLEOTIDE SEQUENCE [LARGE SCALE GENOMIC DNA]</scope>
    <source>
        <strain evidence="2 3">CIRM-BRFM 2984</strain>
    </source>
</reference>
<dbReference type="EMBL" id="JAWWNJ010000014">
    <property type="protein sequence ID" value="KAK7041125.1"/>
    <property type="molecule type" value="Genomic_DNA"/>
</dbReference>
<comment type="caution">
    <text evidence="2">The sequence shown here is derived from an EMBL/GenBank/DDBJ whole genome shotgun (WGS) entry which is preliminary data.</text>
</comment>
<feature type="region of interest" description="Disordered" evidence="1">
    <location>
        <begin position="1"/>
        <end position="30"/>
    </location>
</feature>
<evidence type="ECO:0000256" key="1">
    <source>
        <dbReference type="SAM" id="MobiDB-lite"/>
    </source>
</evidence>
<sequence length="99" mass="10736">MSLKLSSPSKPPSSSTRPPSTLPQITSPLERAVSSPAEEVIVEIVVEARASRVAFEFLPASVFLLAHKCIKSASDVVLRAIDLTCGGKRDDIERLRYSK</sequence>